<feature type="domain" description="Phosphatase tensin-type" evidence="2">
    <location>
        <begin position="1"/>
        <end position="87"/>
    </location>
</feature>
<evidence type="ECO:0000313" key="3">
    <source>
        <dbReference type="EMBL" id="CAE8644123.1"/>
    </source>
</evidence>
<organism evidence="3 4">
    <name type="scientific">Polarella glacialis</name>
    <name type="common">Dinoflagellate</name>
    <dbReference type="NCBI Taxonomy" id="89957"/>
    <lineage>
        <taxon>Eukaryota</taxon>
        <taxon>Sar</taxon>
        <taxon>Alveolata</taxon>
        <taxon>Dinophyceae</taxon>
        <taxon>Suessiales</taxon>
        <taxon>Suessiaceae</taxon>
        <taxon>Polarella</taxon>
    </lineage>
</organism>
<sequence>FPAGGHETLYRNSRTEVRRFLVEKHPDTHRVYNLCSEPERRYGDDEFFEVSQDVVFPDHNPCPMQELCGLVEDQHRFLAACDQNVAA</sequence>
<dbReference type="InterPro" id="IPR029021">
    <property type="entry name" value="Prot-tyrosine_phosphatase-like"/>
</dbReference>
<dbReference type="PROSITE" id="PS51181">
    <property type="entry name" value="PPASE_TENSIN"/>
    <property type="match status" value="1"/>
</dbReference>
<dbReference type="Gene3D" id="3.90.190.10">
    <property type="entry name" value="Protein tyrosine phosphatase superfamily"/>
    <property type="match status" value="1"/>
</dbReference>
<comment type="caution">
    <text evidence="3">The sequence shown here is derived from an EMBL/GenBank/DDBJ whole genome shotgun (WGS) entry which is preliminary data.</text>
</comment>
<feature type="non-terminal residue" evidence="3">
    <location>
        <position position="1"/>
    </location>
</feature>
<keyword evidence="1" id="KW-0378">Hydrolase</keyword>
<gene>
    <name evidence="3" type="ORF">PGLA2088_LOCUS2777</name>
</gene>
<evidence type="ECO:0000256" key="1">
    <source>
        <dbReference type="ARBA" id="ARBA00022801"/>
    </source>
</evidence>
<evidence type="ECO:0000313" key="4">
    <source>
        <dbReference type="Proteomes" id="UP000626109"/>
    </source>
</evidence>
<dbReference type="InterPro" id="IPR029023">
    <property type="entry name" value="Tensin_phosphatase"/>
</dbReference>
<feature type="non-terminal residue" evidence="3">
    <location>
        <position position="87"/>
    </location>
</feature>
<accession>A0A813I394</accession>
<proteinExistence type="predicted"/>
<dbReference type="InterPro" id="IPR051281">
    <property type="entry name" value="Dual-spec_lipid-protein_phosph"/>
</dbReference>
<protein>
    <recommendedName>
        <fullName evidence="2">Phosphatase tensin-type domain-containing protein</fullName>
    </recommendedName>
</protein>
<dbReference type="AlphaFoldDB" id="A0A813I394"/>
<reference evidence="3" key="1">
    <citation type="submission" date="2021-02" db="EMBL/GenBank/DDBJ databases">
        <authorList>
            <person name="Dougan E. K."/>
            <person name="Rhodes N."/>
            <person name="Thang M."/>
            <person name="Chan C."/>
        </authorList>
    </citation>
    <scope>NUCLEOTIDE SEQUENCE</scope>
</reference>
<dbReference type="SUPFAM" id="SSF52799">
    <property type="entry name" value="(Phosphotyrosine protein) phosphatases II"/>
    <property type="match status" value="1"/>
</dbReference>
<evidence type="ECO:0000259" key="2">
    <source>
        <dbReference type="PROSITE" id="PS51181"/>
    </source>
</evidence>
<dbReference type="GO" id="GO:0016314">
    <property type="term" value="F:phosphatidylinositol-3,4,5-trisphosphate 3-phosphatase activity"/>
    <property type="evidence" value="ECO:0007669"/>
    <property type="project" value="TreeGrafter"/>
</dbReference>
<dbReference type="PANTHER" id="PTHR12305">
    <property type="entry name" value="PHOSPHATASE WITH HOMOLOGY TO TENSIN"/>
    <property type="match status" value="1"/>
</dbReference>
<dbReference type="GO" id="GO:0005829">
    <property type="term" value="C:cytosol"/>
    <property type="evidence" value="ECO:0007669"/>
    <property type="project" value="TreeGrafter"/>
</dbReference>
<dbReference type="Proteomes" id="UP000626109">
    <property type="component" value="Unassembled WGS sequence"/>
</dbReference>
<dbReference type="EMBL" id="CAJNNW010002306">
    <property type="protein sequence ID" value="CAE8644123.1"/>
    <property type="molecule type" value="Genomic_DNA"/>
</dbReference>
<dbReference type="PANTHER" id="PTHR12305:SF60">
    <property type="entry name" value="PHOSPHATIDYLINOSITOL 3,4,5-TRISPHOSPHATE 3-PHOSPHATASE TPTE2-RELATED"/>
    <property type="match status" value="1"/>
</dbReference>
<name>A0A813I394_POLGL</name>